<dbReference type="EMBL" id="KN835444">
    <property type="protein sequence ID" value="KIK37552.1"/>
    <property type="molecule type" value="Genomic_DNA"/>
</dbReference>
<dbReference type="OrthoDB" id="3210571at2759"/>
<proteinExistence type="predicted"/>
<reference evidence="3" key="2">
    <citation type="submission" date="2015-01" db="EMBL/GenBank/DDBJ databases">
        <title>Evolutionary Origins and Diversification of the Mycorrhizal Mutualists.</title>
        <authorList>
            <consortium name="DOE Joint Genome Institute"/>
            <consortium name="Mycorrhizal Genomics Consortium"/>
            <person name="Kohler A."/>
            <person name="Kuo A."/>
            <person name="Nagy L.G."/>
            <person name="Floudas D."/>
            <person name="Copeland A."/>
            <person name="Barry K.W."/>
            <person name="Cichocki N."/>
            <person name="Veneault-Fourrey C."/>
            <person name="LaButti K."/>
            <person name="Lindquist E.A."/>
            <person name="Lipzen A."/>
            <person name="Lundell T."/>
            <person name="Morin E."/>
            <person name="Murat C."/>
            <person name="Riley R."/>
            <person name="Ohm R."/>
            <person name="Sun H."/>
            <person name="Tunlid A."/>
            <person name="Henrissat B."/>
            <person name="Grigoriev I.V."/>
            <person name="Hibbett D.S."/>
            <person name="Martin F."/>
        </authorList>
    </citation>
    <scope>NUCLEOTIDE SEQUENCE [LARGE SCALE GENOMIC DNA]</scope>
    <source>
        <strain evidence="3">UH-Slu-Lm8-n1</strain>
    </source>
</reference>
<keyword evidence="3" id="KW-1185">Reference proteome</keyword>
<gene>
    <name evidence="2" type="ORF">CY34DRAFT_810233</name>
</gene>
<feature type="non-terminal residue" evidence="2">
    <location>
        <position position="63"/>
    </location>
</feature>
<dbReference type="Gene3D" id="3.30.420.40">
    <property type="match status" value="1"/>
</dbReference>
<name>A0A0D0ATH7_9AGAM</name>
<sequence length="63" mass="6682">MQPHTTVILDNGASSIKAGLATPPDGNDDDQPKLVPNAIVRSKGDKTTYFGHGLGRCRDYSAL</sequence>
<dbReference type="InterPro" id="IPR043129">
    <property type="entry name" value="ATPase_NBD"/>
</dbReference>
<organism evidence="2 3">
    <name type="scientific">Suillus luteus UH-Slu-Lm8-n1</name>
    <dbReference type="NCBI Taxonomy" id="930992"/>
    <lineage>
        <taxon>Eukaryota</taxon>
        <taxon>Fungi</taxon>
        <taxon>Dikarya</taxon>
        <taxon>Basidiomycota</taxon>
        <taxon>Agaricomycotina</taxon>
        <taxon>Agaricomycetes</taxon>
        <taxon>Agaricomycetidae</taxon>
        <taxon>Boletales</taxon>
        <taxon>Suillineae</taxon>
        <taxon>Suillaceae</taxon>
        <taxon>Suillus</taxon>
    </lineage>
</organism>
<dbReference type="InParanoid" id="A0A0D0ATH7"/>
<feature type="region of interest" description="Disordered" evidence="1">
    <location>
        <begin position="1"/>
        <end position="40"/>
    </location>
</feature>
<dbReference type="Proteomes" id="UP000054485">
    <property type="component" value="Unassembled WGS sequence"/>
</dbReference>
<dbReference type="SUPFAM" id="SSF53067">
    <property type="entry name" value="Actin-like ATPase domain"/>
    <property type="match status" value="1"/>
</dbReference>
<evidence type="ECO:0000313" key="3">
    <source>
        <dbReference type="Proteomes" id="UP000054485"/>
    </source>
</evidence>
<protein>
    <recommendedName>
        <fullName evidence="4">Actin</fullName>
    </recommendedName>
</protein>
<evidence type="ECO:0008006" key="4">
    <source>
        <dbReference type="Google" id="ProtNLM"/>
    </source>
</evidence>
<dbReference type="STRING" id="930992.A0A0D0ATH7"/>
<accession>A0A0D0ATH7</accession>
<evidence type="ECO:0000313" key="2">
    <source>
        <dbReference type="EMBL" id="KIK37552.1"/>
    </source>
</evidence>
<dbReference type="HOGENOM" id="CLU_187064_0_0_1"/>
<evidence type="ECO:0000256" key="1">
    <source>
        <dbReference type="SAM" id="MobiDB-lite"/>
    </source>
</evidence>
<dbReference type="AlphaFoldDB" id="A0A0D0ATH7"/>
<reference evidence="2 3" key="1">
    <citation type="submission" date="2014-04" db="EMBL/GenBank/DDBJ databases">
        <authorList>
            <consortium name="DOE Joint Genome Institute"/>
            <person name="Kuo A."/>
            <person name="Ruytinx J."/>
            <person name="Rineau F."/>
            <person name="Colpaert J."/>
            <person name="Kohler A."/>
            <person name="Nagy L.G."/>
            <person name="Floudas D."/>
            <person name="Copeland A."/>
            <person name="Barry K.W."/>
            <person name="Cichocki N."/>
            <person name="Veneault-Fourrey C."/>
            <person name="LaButti K."/>
            <person name="Lindquist E.A."/>
            <person name="Lipzen A."/>
            <person name="Lundell T."/>
            <person name="Morin E."/>
            <person name="Murat C."/>
            <person name="Sun H."/>
            <person name="Tunlid A."/>
            <person name="Henrissat B."/>
            <person name="Grigoriev I.V."/>
            <person name="Hibbett D.S."/>
            <person name="Martin F."/>
            <person name="Nordberg H.P."/>
            <person name="Cantor M.N."/>
            <person name="Hua S.X."/>
        </authorList>
    </citation>
    <scope>NUCLEOTIDE SEQUENCE [LARGE SCALE GENOMIC DNA]</scope>
    <source>
        <strain evidence="2 3">UH-Slu-Lm8-n1</strain>
    </source>
</reference>